<feature type="transmembrane region" description="Helical" evidence="1">
    <location>
        <begin position="29"/>
        <end position="50"/>
    </location>
</feature>
<keyword evidence="1" id="KW-1133">Transmembrane helix</keyword>
<protein>
    <recommendedName>
        <fullName evidence="2">Peptidase M56 domain-containing protein</fullName>
    </recommendedName>
</protein>
<dbReference type="InterPro" id="IPR008756">
    <property type="entry name" value="Peptidase_M56"/>
</dbReference>
<dbReference type="PANTHER" id="PTHR34978:SF3">
    <property type="entry name" value="SLR0241 PROTEIN"/>
    <property type="match status" value="1"/>
</dbReference>
<dbReference type="Pfam" id="PF05569">
    <property type="entry name" value="Peptidase_M56"/>
    <property type="match status" value="1"/>
</dbReference>
<evidence type="ECO:0000259" key="2">
    <source>
        <dbReference type="Pfam" id="PF05569"/>
    </source>
</evidence>
<evidence type="ECO:0000256" key="1">
    <source>
        <dbReference type="SAM" id="Phobius"/>
    </source>
</evidence>
<keyword evidence="1" id="KW-0812">Transmembrane</keyword>
<feature type="domain" description="Peptidase M56" evidence="2">
    <location>
        <begin position="27"/>
        <end position="238"/>
    </location>
</feature>
<proteinExistence type="predicted"/>
<dbReference type="KEGG" id="amic:Ami3637_15045"/>
<gene>
    <name evidence="3" type="ORF">Ami3637_15045</name>
</gene>
<sequence>MDHNVMPVMDSMNTGFMASSSIGETAVNWHLVIMIVWAMGTIAIGLWLFYSNLKFSRKIAGKRTFLMSVETHYKENPDNKEKNLTNKRMTKKKKKKMCLPVYVVDGLYSPCLMKYRGETGIYVTSDLINQKEKLRYAINHELCHYRHHDLIWSMVRGIFLASYWFNPLVWVAAVMSKRDCELACDYGVIRVIGKDNRLDYGKALVDLISSQEQKNNVFQMATTMWGSSKGIKERVNMIVENKKMKIPTLIAILLIATLSVGFTFTEPLTNVKDFTDQQKMQITAFATKWADAVTERDARTIYGLCQNKELYLTIGGVAENGQLWMGVSSPWPWNRDYKINILDSSTIEIYYYFRTSIPTVYAAKEIVTIREIDGKYKAAQDSWKQFDKVESKKDFDEAYKFGFPELEDFTETYQFQADDNTDYNKGRKEILENPATAAIDQLNLAGARVSGIYKDAYAKKALVKFEWKDGEGTVYLTQPEFTTEKGNKKQATVWVVSNEKWGTKTNGSI</sequence>
<reference evidence="3 4" key="1">
    <citation type="submission" date="2020-01" db="EMBL/GenBank/DDBJ databases">
        <title>Genomic analysis of Aminipila sp. CBA3637.</title>
        <authorList>
            <person name="Kim Y.B."/>
            <person name="Roh S.W."/>
        </authorList>
    </citation>
    <scope>NUCLEOTIDE SEQUENCE [LARGE SCALE GENOMIC DNA]</scope>
    <source>
        <strain evidence="3 4">CBA3637</strain>
    </source>
</reference>
<dbReference type="Proteomes" id="UP000463883">
    <property type="component" value="Chromosome"/>
</dbReference>
<dbReference type="EMBL" id="CP047591">
    <property type="protein sequence ID" value="QHI73518.1"/>
    <property type="molecule type" value="Genomic_DNA"/>
</dbReference>
<keyword evidence="4" id="KW-1185">Reference proteome</keyword>
<dbReference type="RefSeq" id="WP_162363283.1">
    <property type="nucleotide sequence ID" value="NZ_CP047591.1"/>
</dbReference>
<dbReference type="AlphaFoldDB" id="A0A6P1MN46"/>
<dbReference type="PANTHER" id="PTHR34978">
    <property type="entry name" value="POSSIBLE SENSOR-TRANSDUCER PROTEIN BLAR"/>
    <property type="match status" value="1"/>
</dbReference>
<evidence type="ECO:0000313" key="3">
    <source>
        <dbReference type="EMBL" id="QHI73518.1"/>
    </source>
</evidence>
<accession>A0A6P1MN46</accession>
<organism evidence="3 4">
    <name type="scientific">Aminipila terrae</name>
    <dbReference type="NCBI Taxonomy" id="2697030"/>
    <lineage>
        <taxon>Bacteria</taxon>
        <taxon>Bacillati</taxon>
        <taxon>Bacillota</taxon>
        <taxon>Clostridia</taxon>
        <taxon>Peptostreptococcales</taxon>
        <taxon>Anaerovoracaceae</taxon>
        <taxon>Aminipila</taxon>
    </lineage>
</organism>
<dbReference type="InterPro" id="IPR052173">
    <property type="entry name" value="Beta-lactam_resp_regulator"/>
</dbReference>
<name>A0A6P1MN46_9FIRM</name>
<feature type="transmembrane region" description="Helical" evidence="1">
    <location>
        <begin position="246"/>
        <end position="264"/>
    </location>
</feature>
<evidence type="ECO:0000313" key="4">
    <source>
        <dbReference type="Proteomes" id="UP000463883"/>
    </source>
</evidence>
<dbReference type="CDD" id="cd07341">
    <property type="entry name" value="M56_BlaR1_MecR1_like"/>
    <property type="match status" value="1"/>
</dbReference>
<keyword evidence="1" id="KW-0472">Membrane</keyword>